<dbReference type="EMBL" id="KB110513">
    <property type="protein sequence ID" value="ELK27084.1"/>
    <property type="molecule type" value="Genomic_DNA"/>
</dbReference>
<reference evidence="2" key="1">
    <citation type="journal article" date="2013" name="Science">
        <title>Comparative analysis of bat genomes provides insight into the evolution of flight and immunity.</title>
        <authorList>
            <person name="Zhang G."/>
            <person name="Cowled C."/>
            <person name="Shi Z."/>
            <person name="Huang Z."/>
            <person name="Bishop-Lilly K.A."/>
            <person name="Fang X."/>
            <person name="Wynne J.W."/>
            <person name="Xiong Z."/>
            <person name="Baker M.L."/>
            <person name="Zhao W."/>
            <person name="Tachedjian M."/>
            <person name="Zhu Y."/>
            <person name="Zhou P."/>
            <person name="Jiang X."/>
            <person name="Ng J."/>
            <person name="Yang L."/>
            <person name="Wu L."/>
            <person name="Xiao J."/>
            <person name="Feng Y."/>
            <person name="Chen Y."/>
            <person name="Sun X."/>
            <person name="Zhang Y."/>
            <person name="Marsh G.A."/>
            <person name="Crameri G."/>
            <person name="Broder C.C."/>
            <person name="Frey K.G."/>
            <person name="Wang L.F."/>
            <person name="Wang J."/>
        </authorList>
    </citation>
    <scope>NUCLEOTIDE SEQUENCE [LARGE SCALE GENOMIC DNA]</scope>
</reference>
<accession>L5LKZ9</accession>
<dbReference type="Proteomes" id="UP000010556">
    <property type="component" value="Unassembled WGS sequence"/>
</dbReference>
<organism evidence="1 2">
    <name type="scientific">Myotis davidii</name>
    <name type="common">David's myotis</name>
    <dbReference type="NCBI Taxonomy" id="225400"/>
    <lineage>
        <taxon>Eukaryota</taxon>
        <taxon>Metazoa</taxon>
        <taxon>Chordata</taxon>
        <taxon>Craniata</taxon>
        <taxon>Vertebrata</taxon>
        <taxon>Euteleostomi</taxon>
        <taxon>Mammalia</taxon>
        <taxon>Eutheria</taxon>
        <taxon>Laurasiatheria</taxon>
        <taxon>Chiroptera</taxon>
        <taxon>Yangochiroptera</taxon>
        <taxon>Vespertilionidae</taxon>
        <taxon>Myotis</taxon>
    </lineage>
</organism>
<protein>
    <submittedName>
        <fullName evidence="1">Uncharacterized protein</fullName>
    </submittedName>
</protein>
<dbReference type="AlphaFoldDB" id="L5LKZ9"/>
<sequence>MNRPEKKLRSTGDPHSLRVLLHAKRQKTANTPNRAAIQLPDMSEKRSRQERIFVRSRVVKAAEIRS</sequence>
<keyword evidence="2" id="KW-1185">Reference proteome</keyword>
<proteinExistence type="predicted"/>
<evidence type="ECO:0000313" key="1">
    <source>
        <dbReference type="EMBL" id="ELK27084.1"/>
    </source>
</evidence>
<gene>
    <name evidence="1" type="ORF">MDA_GLEAN10003614</name>
</gene>
<name>L5LKZ9_MYODS</name>
<evidence type="ECO:0000313" key="2">
    <source>
        <dbReference type="Proteomes" id="UP000010556"/>
    </source>
</evidence>